<feature type="region of interest" description="Disordered" evidence="1">
    <location>
        <begin position="1"/>
        <end position="68"/>
    </location>
</feature>
<evidence type="ECO:0000313" key="3">
    <source>
        <dbReference type="Proteomes" id="UP000799537"/>
    </source>
</evidence>
<feature type="compositionally biased region" description="Polar residues" evidence="1">
    <location>
        <begin position="38"/>
        <end position="67"/>
    </location>
</feature>
<feature type="compositionally biased region" description="Basic and acidic residues" evidence="1">
    <location>
        <begin position="16"/>
        <end position="25"/>
    </location>
</feature>
<dbReference type="RefSeq" id="XP_033663624.1">
    <property type="nucleotide sequence ID" value="XM_033808363.1"/>
</dbReference>
<organism evidence="2 3">
    <name type="scientific">Zasmidium cellare ATCC 36951</name>
    <dbReference type="NCBI Taxonomy" id="1080233"/>
    <lineage>
        <taxon>Eukaryota</taxon>
        <taxon>Fungi</taxon>
        <taxon>Dikarya</taxon>
        <taxon>Ascomycota</taxon>
        <taxon>Pezizomycotina</taxon>
        <taxon>Dothideomycetes</taxon>
        <taxon>Dothideomycetidae</taxon>
        <taxon>Mycosphaerellales</taxon>
        <taxon>Mycosphaerellaceae</taxon>
        <taxon>Zasmidium</taxon>
    </lineage>
</organism>
<name>A0A6A6C6S4_ZASCE</name>
<dbReference type="Proteomes" id="UP000799537">
    <property type="component" value="Unassembled WGS sequence"/>
</dbReference>
<protein>
    <submittedName>
        <fullName evidence="2">Uncharacterized protein</fullName>
    </submittedName>
</protein>
<dbReference type="EMBL" id="ML993612">
    <property type="protein sequence ID" value="KAF2162735.1"/>
    <property type="molecule type" value="Genomic_DNA"/>
</dbReference>
<gene>
    <name evidence="2" type="ORF">M409DRAFT_26972</name>
</gene>
<evidence type="ECO:0000313" key="2">
    <source>
        <dbReference type="EMBL" id="KAF2162735.1"/>
    </source>
</evidence>
<accession>A0A6A6C6S4</accession>
<proteinExistence type="predicted"/>
<dbReference type="AlphaFoldDB" id="A0A6A6C6S4"/>
<sequence length="231" mass="24434">MAKRQAEDDLGEVDESAAKRSRVDIADLLGSDGDVETHLSSTGSVQHASGDNLAQSSGENVSSNGNDTGAAVTLHAQADLGGNGNALRTAVAEAPVNALMATSNGQEHKGTVVYIACTQHEHDTIADQDILGVFSDVKSANEVVIMEFLNYHQSGESGDDRERSFGEHGEVSCSFQPQECGEGGMQFWVERHVVDRPSRKTYEIPNAAAEFDGAFAGYEDDDDGAEGDLDG</sequence>
<dbReference type="GeneID" id="54561635"/>
<keyword evidence="3" id="KW-1185">Reference proteome</keyword>
<evidence type="ECO:0000256" key="1">
    <source>
        <dbReference type="SAM" id="MobiDB-lite"/>
    </source>
</evidence>
<reference evidence="2" key="1">
    <citation type="journal article" date="2020" name="Stud. Mycol.">
        <title>101 Dothideomycetes genomes: a test case for predicting lifestyles and emergence of pathogens.</title>
        <authorList>
            <person name="Haridas S."/>
            <person name="Albert R."/>
            <person name="Binder M."/>
            <person name="Bloem J."/>
            <person name="Labutti K."/>
            <person name="Salamov A."/>
            <person name="Andreopoulos B."/>
            <person name="Baker S."/>
            <person name="Barry K."/>
            <person name="Bills G."/>
            <person name="Bluhm B."/>
            <person name="Cannon C."/>
            <person name="Castanera R."/>
            <person name="Culley D."/>
            <person name="Daum C."/>
            <person name="Ezra D."/>
            <person name="Gonzalez J."/>
            <person name="Henrissat B."/>
            <person name="Kuo A."/>
            <person name="Liang C."/>
            <person name="Lipzen A."/>
            <person name="Lutzoni F."/>
            <person name="Magnuson J."/>
            <person name="Mondo S."/>
            <person name="Nolan M."/>
            <person name="Ohm R."/>
            <person name="Pangilinan J."/>
            <person name="Park H.-J."/>
            <person name="Ramirez L."/>
            <person name="Alfaro M."/>
            <person name="Sun H."/>
            <person name="Tritt A."/>
            <person name="Yoshinaga Y."/>
            <person name="Zwiers L.-H."/>
            <person name="Turgeon B."/>
            <person name="Goodwin S."/>
            <person name="Spatafora J."/>
            <person name="Crous P."/>
            <person name="Grigoriev I."/>
        </authorList>
    </citation>
    <scope>NUCLEOTIDE SEQUENCE</scope>
    <source>
        <strain evidence="2">ATCC 36951</strain>
    </source>
</reference>